<name>A0A839R1I4_9MICO</name>
<gene>
    <name evidence="2" type="ORF">FHX50_002109</name>
</gene>
<evidence type="ECO:0000256" key="1">
    <source>
        <dbReference type="SAM" id="MobiDB-lite"/>
    </source>
</evidence>
<protein>
    <submittedName>
        <fullName evidence="2">Uncharacterized protein</fullName>
    </submittedName>
</protein>
<proteinExistence type="predicted"/>
<dbReference type="Proteomes" id="UP000568050">
    <property type="component" value="Unassembled WGS sequence"/>
</dbReference>
<dbReference type="AlphaFoldDB" id="A0A839R1I4"/>
<accession>A0A839R1I4</accession>
<evidence type="ECO:0000313" key="2">
    <source>
        <dbReference type="EMBL" id="MBB3023807.1"/>
    </source>
</evidence>
<organism evidence="2 3">
    <name type="scientific">Helcobacillus massiliensis</name>
    <dbReference type="NCBI Taxonomy" id="521392"/>
    <lineage>
        <taxon>Bacteria</taxon>
        <taxon>Bacillati</taxon>
        <taxon>Actinomycetota</taxon>
        <taxon>Actinomycetes</taxon>
        <taxon>Micrococcales</taxon>
        <taxon>Dermabacteraceae</taxon>
        <taxon>Helcobacillus</taxon>
    </lineage>
</organism>
<sequence>MNTKAVHHPEPTGPTDPAADMGVRRDTFAEALATAMTEREFTYASLAQALKKRGASVSAPTLRTWSRGEGAPARGSTRRAVATIEEVLQLRPGSLSTLLDVESSELAEHSCHDHFPTLCRVMADSRRACTVTPMPGHRPLMLLSELDLRDPSAPTVTLRLTFTSSLADMNCVHVAVDSADLSREPIRIDGAQVGEWWPVPGTSLTVVELLLPHPLAIDDAWAIEAVLPAAEGAGQPGDDGRRRFHTVATRPFNACVASVLLPEATRTVPEPEYVAGWRRRRAGQTTPDSSTTVAPVAASIQSVAVDGEDGDVWVRW</sequence>
<evidence type="ECO:0000313" key="3">
    <source>
        <dbReference type="Proteomes" id="UP000568050"/>
    </source>
</evidence>
<keyword evidence="3" id="KW-1185">Reference proteome</keyword>
<dbReference type="RefSeq" id="WP_183377135.1">
    <property type="nucleotide sequence ID" value="NZ_CBCSFZ010000034.1"/>
</dbReference>
<feature type="region of interest" description="Disordered" evidence="1">
    <location>
        <begin position="1"/>
        <end position="21"/>
    </location>
</feature>
<dbReference type="EMBL" id="JACHWP010000012">
    <property type="protein sequence ID" value="MBB3023807.1"/>
    <property type="molecule type" value="Genomic_DNA"/>
</dbReference>
<reference evidence="2 3" key="1">
    <citation type="submission" date="2020-08" db="EMBL/GenBank/DDBJ databases">
        <title>Sequencing the genomes of 1000 actinobacteria strains.</title>
        <authorList>
            <person name="Klenk H.-P."/>
        </authorList>
    </citation>
    <scope>NUCLEOTIDE SEQUENCE [LARGE SCALE GENOMIC DNA]</scope>
    <source>
        <strain evidence="2 3">DSM 23040</strain>
    </source>
</reference>
<comment type="caution">
    <text evidence="2">The sequence shown here is derived from an EMBL/GenBank/DDBJ whole genome shotgun (WGS) entry which is preliminary data.</text>
</comment>